<dbReference type="eggNOG" id="COG5653">
    <property type="taxonomic scope" value="Bacteria"/>
</dbReference>
<proteinExistence type="predicted"/>
<dbReference type="AlphaFoldDB" id="C6XI50"/>
<dbReference type="HOGENOM" id="CLU_058581_0_0_5"/>
<evidence type="ECO:0000313" key="2">
    <source>
        <dbReference type="EMBL" id="ACT58876.1"/>
    </source>
</evidence>
<dbReference type="OrthoDB" id="4700839at2"/>
<evidence type="ECO:0000313" key="3">
    <source>
        <dbReference type="Proteomes" id="UP000002745"/>
    </source>
</evidence>
<dbReference type="Pfam" id="PF13480">
    <property type="entry name" value="Acetyltransf_6"/>
    <property type="match status" value="1"/>
</dbReference>
<sequence>MQFEVVSPEEISPEMVVAWRKICHDNTRYVSPYFTPDFVSIAGQVRSDIKIVVARNEAGVIVGILPVQMSGMGLRLARPVGAPFSDYNGPILEAGYEHIAGEMLSYVKGAAYSFSGMPVVTDSADALNADADLAIDISKLDPELLKFGLSIRGKARAFIADLSVGYDAYLESRRSEYPKHFKKSRRLWRQAEKEVGKLELVFHDPSEEALDQLIEWKREQFQRTGLHDVLSPDWTRQMLHKCFQSQTPHLAGVLTTLRCDGKLMAAEFGLRTDNLLHGWISAYNPEYHTYSPGMLLQTRLLEAACHEGIQTADLGVGAEHYKKYYASRYMPVCNGVLLGNSLGGAVRGIGGEVWNNLEEASLGPISEIAVKLRRRLDVILATEQTMTSRKDGIMRALRNS</sequence>
<keyword evidence="3" id="KW-1185">Reference proteome</keyword>
<dbReference type="InterPro" id="IPR016181">
    <property type="entry name" value="Acyl_CoA_acyltransferase"/>
</dbReference>
<dbReference type="KEGG" id="hba:Hbal_1184"/>
<reference evidence="3" key="1">
    <citation type="journal article" date="2011" name="J. Bacteriol.">
        <title>Genome sequences of eight morphologically diverse alphaproteobacteria.</title>
        <authorList>
            <consortium name="US DOE Joint Genome Institute"/>
            <person name="Brown P.J."/>
            <person name="Kysela D.T."/>
            <person name="Buechlein A."/>
            <person name="Hemmerich C."/>
            <person name="Brun Y.V."/>
        </authorList>
    </citation>
    <scope>NUCLEOTIDE SEQUENCE [LARGE SCALE GENOMIC DNA]</scope>
    <source>
        <strain evidence="3">ATCC 49814 / DSM 5838 / IFAM 1418</strain>
    </source>
</reference>
<dbReference type="InterPro" id="IPR038740">
    <property type="entry name" value="BioF2-like_GNAT_dom"/>
</dbReference>
<dbReference type="Gene3D" id="3.40.630.30">
    <property type="match status" value="1"/>
</dbReference>
<dbReference type="EMBL" id="CP001678">
    <property type="protein sequence ID" value="ACT58876.1"/>
    <property type="molecule type" value="Genomic_DNA"/>
</dbReference>
<dbReference type="RefSeq" id="WP_015827026.1">
    <property type="nucleotide sequence ID" value="NC_012982.1"/>
</dbReference>
<accession>C6XI50</accession>
<feature type="domain" description="BioF2-like acetyltransferase" evidence="1">
    <location>
        <begin position="179"/>
        <end position="323"/>
    </location>
</feature>
<gene>
    <name evidence="2" type="ordered locus">Hbal_1184</name>
</gene>
<dbReference type="STRING" id="582402.Hbal_1184"/>
<evidence type="ECO:0000259" key="1">
    <source>
        <dbReference type="Pfam" id="PF13480"/>
    </source>
</evidence>
<dbReference type="SUPFAM" id="SSF55729">
    <property type="entry name" value="Acyl-CoA N-acyltransferases (Nat)"/>
    <property type="match status" value="1"/>
</dbReference>
<name>C6XI50_HIRBI</name>
<protein>
    <submittedName>
        <fullName evidence="2">Polysaccharide biosynthesis protein CelD</fullName>
    </submittedName>
</protein>
<organism evidence="2 3">
    <name type="scientific">Hirschia baltica (strain ATCC 49814 / DSM 5838 / IFAM 1418)</name>
    <dbReference type="NCBI Taxonomy" id="582402"/>
    <lineage>
        <taxon>Bacteria</taxon>
        <taxon>Pseudomonadati</taxon>
        <taxon>Pseudomonadota</taxon>
        <taxon>Alphaproteobacteria</taxon>
        <taxon>Hyphomonadales</taxon>
        <taxon>Hyphomonadaceae</taxon>
        <taxon>Hirschia</taxon>
    </lineage>
</organism>
<dbReference type="Proteomes" id="UP000002745">
    <property type="component" value="Chromosome"/>
</dbReference>